<dbReference type="Proteomes" id="UP001154282">
    <property type="component" value="Unassembled WGS sequence"/>
</dbReference>
<evidence type="ECO:0000313" key="3">
    <source>
        <dbReference type="Proteomes" id="UP001154282"/>
    </source>
</evidence>
<evidence type="ECO:0000313" key="2">
    <source>
        <dbReference type="EMBL" id="CAI0380919.1"/>
    </source>
</evidence>
<gene>
    <name evidence="2" type="ORF">LITE_LOCUS2887</name>
</gene>
<keyword evidence="3" id="KW-1185">Reference proteome</keyword>
<reference evidence="2" key="1">
    <citation type="submission" date="2022-08" db="EMBL/GenBank/DDBJ databases">
        <authorList>
            <person name="Gutierrez-Valencia J."/>
        </authorList>
    </citation>
    <scope>NUCLEOTIDE SEQUENCE</scope>
</reference>
<proteinExistence type="predicted"/>
<dbReference type="InterPro" id="IPR036047">
    <property type="entry name" value="F-box-like_dom_sf"/>
</dbReference>
<feature type="non-terminal residue" evidence="2">
    <location>
        <position position="1"/>
    </location>
</feature>
<organism evidence="2 3">
    <name type="scientific">Linum tenue</name>
    <dbReference type="NCBI Taxonomy" id="586396"/>
    <lineage>
        <taxon>Eukaryota</taxon>
        <taxon>Viridiplantae</taxon>
        <taxon>Streptophyta</taxon>
        <taxon>Embryophyta</taxon>
        <taxon>Tracheophyta</taxon>
        <taxon>Spermatophyta</taxon>
        <taxon>Magnoliopsida</taxon>
        <taxon>eudicotyledons</taxon>
        <taxon>Gunneridae</taxon>
        <taxon>Pentapetalae</taxon>
        <taxon>rosids</taxon>
        <taxon>fabids</taxon>
        <taxon>Malpighiales</taxon>
        <taxon>Linaceae</taxon>
        <taxon>Linum</taxon>
    </lineage>
</organism>
<feature type="domain" description="F-box" evidence="1">
    <location>
        <begin position="1"/>
        <end position="41"/>
    </location>
</feature>
<evidence type="ECO:0000259" key="1">
    <source>
        <dbReference type="Pfam" id="PF00646"/>
    </source>
</evidence>
<dbReference type="EMBL" id="CAMGYJ010000002">
    <property type="protein sequence ID" value="CAI0380919.1"/>
    <property type="molecule type" value="Genomic_DNA"/>
</dbReference>
<dbReference type="Gene3D" id="1.20.1280.50">
    <property type="match status" value="1"/>
</dbReference>
<dbReference type="InterPro" id="IPR001810">
    <property type="entry name" value="F-box_dom"/>
</dbReference>
<dbReference type="AlphaFoldDB" id="A0AAV0H8V6"/>
<protein>
    <recommendedName>
        <fullName evidence="1">F-box domain-containing protein</fullName>
    </recommendedName>
</protein>
<comment type="caution">
    <text evidence="2">The sequence shown here is derived from an EMBL/GenBank/DDBJ whole genome shotgun (WGS) entry which is preliminary data.</text>
</comment>
<dbReference type="Pfam" id="PF00646">
    <property type="entry name" value="F-box"/>
    <property type="match status" value="1"/>
</dbReference>
<dbReference type="SUPFAM" id="SSF81383">
    <property type="entry name" value="F-box domain"/>
    <property type="match status" value="1"/>
</dbReference>
<name>A0AAV0H8V6_9ROSI</name>
<sequence length="99" mass="11593">ISKLGDDLLVQVLLRVPEARFACCCKLVCKLWNYLICDPYLIRCFVSHHQRRNGGEALLRPSDSILSFLPVPDEDFLGYGFLQGLAFMRVWERFRKWQT</sequence>
<accession>A0AAV0H8V6</accession>